<dbReference type="Pfam" id="PF20454">
    <property type="entry name" value="GpA_nuclease"/>
    <property type="match status" value="1"/>
</dbReference>
<reference evidence="4 5" key="1">
    <citation type="submission" date="2019-01" db="EMBL/GenBank/DDBJ databases">
        <authorList>
            <person name="Deng T."/>
        </authorList>
    </citation>
    <scope>NUCLEOTIDE SEQUENCE [LARGE SCALE GENOMIC DNA]</scope>
    <source>
        <strain evidence="4 5">F8825</strain>
    </source>
</reference>
<protein>
    <submittedName>
        <fullName evidence="4">Terminase</fullName>
    </submittedName>
</protein>
<feature type="domain" description="Terminase large subunit GpA endonuclease" evidence="3">
    <location>
        <begin position="310"/>
        <end position="603"/>
    </location>
</feature>
<evidence type="ECO:0000313" key="4">
    <source>
        <dbReference type="EMBL" id="RYC10164.1"/>
    </source>
</evidence>
<evidence type="ECO:0000313" key="5">
    <source>
        <dbReference type="Proteomes" id="UP000291088"/>
    </source>
</evidence>
<keyword evidence="5" id="KW-1185">Reference proteome</keyword>
<dbReference type="InterPro" id="IPR046454">
    <property type="entry name" value="GpA_endonuclease"/>
</dbReference>
<dbReference type="Pfam" id="PF05876">
    <property type="entry name" value="GpA_ATPase"/>
    <property type="match status" value="1"/>
</dbReference>
<dbReference type="OrthoDB" id="5181253at2"/>
<dbReference type="Proteomes" id="UP000291088">
    <property type="component" value="Unassembled WGS sequence"/>
</dbReference>
<dbReference type="AlphaFoldDB" id="A0A4Q2SZW5"/>
<dbReference type="RefSeq" id="WP_129333557.1">
    <property type="nucleotide sequence ID" value="NZ_SDVB01000253.1"/>
</dbReference>
<proteinExistence type="predicted"/>
<feature type="domain" description="Phage terminase large subunit GpA ATPase" evidence="2">
    <location>
        <begin position="47"/>
        <end position="299"/>
    </location>
</feature>
<dbReference type="GO" id="GO:0004519">
    <property type="term" value="F:endonuclease activity"/>
    <property type="evidence" value="ECO:0007669"/>
    <property type="project" value="InterPro"/>
</dbReference>
<sequence length="666" mass="74558">MTIHPGALRLAASVLSSAIRPQPPVPFDRWLPQNIVLVDGPRKGEFWSAEDAPYLVEIAQCLSQEHPCNLVSVRKAQQTGVTILALAWMIYIAENCPDNALYGVPGIDALQDINSGKLQPLIDEWQRKTGKQIIFPTTSRSGVGSTTYEKKFPGGAIYLANANTVMDLSAKTTRYGVKDEVSKWQLLPNGADPENLFFGRFTAFRRQKSFKILELSTPELDSGDALGEGPGHCRLDRSFRRSDQRFWHVRCPECDTEQVQVDANLLIDRGHPHKTVMACVKCGHHISEMERVQAVRAGRYIPSLTGPDRHPGFHVDAFMSLMMSYEAIAEDKISYEAKGEAGAKDYHNLVLALPYQMKGNAPDHQRLMERRENYPAGTIPSGGLIFVAGADVQSYGIYCEGVVFGEDRQSWNVFAEFFEGPTDNPQTGAWVLLDEFCSQEFPDAFGVLRKIEALAVDSGYRTNQVLEFCRRRPDTYAIKGQPGRGIPAISAPAKKSVTKRGKRKRYGSAMSWNVGTWSLKAELYGNLHKVGLRSGEAADPPGYCHFHMDLGEEYFQQLTAEYFHQKLVKGKLHEEWALRREHNHFLDCRIYSMAMAEHLGLSRLTKSQWAALRAKREPETVADLLSADSQAVMARPQAPASVDDSGEAKETKQPEKARVNRWAKRK</sequence>
<comment type="caution">
    <text evidence="4">The sequence shown here is derived from an EMBL/GenBank/DDBJ whole genome shotgun (WGS) entry which is preliminary data.</text>
</comment>
<feature type="compositionally biased region" description="Basic and acidic residues" evidence="1">
    <location>
        <begin position="646"/>
        <end position="658"/>
    </location>
</feature>
<accession>A0A4Q2SZW5</accession>
<dbReference type="InterPro" id="IPR046453">
    <property type="entry name" value="GpA_ATPase"/>
</dbReference>
<organism evidence="4 5">
    <name type="scientific">Ciceribacter ferrooxidans</name>
    <dbReference type="NCBI Taxonomy" id="2509717"/>
    <lineage>
        <taxon>Bacteria</taxon>
        <taxon>Pseudomonadati</taxon>
        <taxon>Pseudomonadota</taxon>
        <taxon>Alphaproteobacteria</taxon>
        <taxon>Hyphomicrobiales</taxon>
        <taxon>Rhizobiaceae</taxon>
        <taxon>Ciceribacter</taxon>
    </lineage>
</organism>
<dbReference type="EMBL" id="SDVB01000253">
    <property type="protein sequence ID" value="RYC10164.1"/>
    <property type="molecule type" value="Genomic_DNA"/>
</dbReference>
<evidence type="ECO:0000259" key="2">
    <source>
        <dbReference type="Pfam" id="PF05876"/>
    </source>
</evidence>
<gene>
    <name evidence="4" type="ORF">EUU22_19045</name>
</gene>
<evidence type="ECO:0000256" key="1">
    <source>
        <dbReference type="SAM" id="MobiDB-lite"/>
    </source>
</evidence>
<evidence type="ECO:0000259" key="3">
    <source>
        <dbReference type="Pfam" id="PF20454"/>
    </source>
</evidence>
<name>A0A4Q2SZW5_9HYPH</name>
<feature type="region of interest" description="Disordered" evidence="1">
    <location>
        <begin position="626"/>
        <end position="666"/>
    </location>
</feature>
<dbReference type="GO" id="GO:0016887">
    <property type="term" value="F:ATP hydrolysis activity"/>
    <property type="evidence" value="ECO:0007669"/>
    <property type="project" value="InterPro"/>
</dbReference>